<evidence type="ECO:0000313" key="2">
    <source>
        <dbReference type="EMBL" id="ACY20251.1"/>
    </source>
</evidence>
<keyword evidence="3" id="KW-1185">Reference proteome</keyword>
<dbReference type="KEGG" id="gbr:Gbro_0939"/>
<dbReference type="Gene3D" id="3.20.20.190">
    <property type="entry name" value="Phosphatidylinositol (PI) phosphodiesterase"/>
    <property type="match status" value="1"/>
</dbReference>
<name>D0L3Q2_GORB4</name>
<dbReference type="Pfam" id="PF03009">
    <property type="entry name" value="GDPD"/>
    <property type="match status" value="1"/>
</dbReference>
<dbReference type="PANTHER" id="PTHR46211:SF14">
    <property type="entry name" value="GLYCEROPHOSPHODIESTER PHOSPHODIESTERASE"/>
    <property type="match status" value="1"/>
</dbReference>
<dbReference type="InterPro" id="IPR030395">
    <property type="entry name" value="GP_PDE_dom"/>
</dbReference>
<dbReference type="GO" id="GO:0006629">
    <property type="term" value="P:lipid metabolic process"/>
    <property type="evidence" value="ECO:0007669"/>
    <property type="project" value="InterPro"/>
</dbReference>
<sequence>MYVFTCTINGSGRTVNERLRLAWAVMFRRHDPDDVPGAPLHLDHDGHRTRIKWHRARRRPDDPPFTARRIIEAMRLGASVEVDLVLHADRGYAVLHDRTVDRATTGVGRVADLSAAQLREVSLRSNRGRPLYQRVLLLEDLASLLADVEVAPDALLQLDFKEDAAALDDVAVEVFATAVAPFARNAILSCGDAEAVRILTDAAPGIRIGYDPCHHGAADAAMRSRDFDAFVRAAVTASPRAEMVYLENRLILDADRLAFDIIGAFHDAGRLVDGYTVNRVDRKSIPMIRRLIDLRVDQITTDDAEALAALG</sequence>
<feature type="domain" description="GP-PDE" evidence="1">
    <location>
        <begin position="39"/>
        <end position="311"/>
    </location>
</feature>
<evidence type="ECO:0000259" key="1">
    <source>
        <dbReference type="PROSITE" id="PS51704"/>
    </source>
</evidence>
<dbReference type="GO" id="GO:0008081">
    <property type="term" value="F:phosphoric diester hydrolase activity"/>
    <property type="evidence" value="ECO:0007669"/>
    <property type="project" value="InterPro"/>
</dbReference>
<dbReference type="PROSITE" id="PS51704">
    <property type="entry name" value="GP_PDE"/>
    <property type="match status" value="1"/>
</dbReference>
<dbReference type="STRING" id="526226.Gbro_0939"/>
<dbReference type="AlphaFoldDB" id="D0L3Q2"/>
<reference evidence="2 3" key="2">
    <citation type="journal article" date="2010" name="Stand. Genomic Sci.">
        <title>Complete genome sequence of Gordonia bronchialis type strain (3410).</title>
        <authorList>
            <person name="Ivanova N."/>
            <person name="Sikorski J."/>
            <person name="Jando M."/>
            <person name="Lapidus A."/>
            <person name="Nolan M."/>
            <person name="Lucas S."/>
            <person name="Del Rio T.G."/>
            <person name="Tice H."/>
            <person name="Copeland A."/>
            <person name="Cheng J.F."/>
            <person name="Chen F."/>
            <person name="Bruce D."/>
            <person name="Goodwin L."/>
            <person name="Pitluck S."/>
            <person name="Mavromatis K."/>
            <person name="Ovchinnikova G."/>
            <person name="Pati A."/>
            <person name="Chen A."/>
            <person name="Palaniappan K."/>
            <person name="Land M."/>
            <person name="Hauser L."/>
            <person name="Chang Y.J."/>
            <person name="Jeffries C.D."/>
            <person name="Chain P."/>
            <person name="Saunders E."/>
            <person name="Han C."/>
            <person name="Detter J.C."/>
            <person name="Brettin T."/>
            <person name="Rohde M."/>
            <person name="Goker M."/>
            <person name="Bristow J."/>
            <person name="Eisen J.A."/>
            <person name="Markowitz V."/>
            <person name="Hugenholtz P."/>
            <person name="Klenk H.P."/>
            <person name="Kyrpides N.C."/>
        </authorList>
    </citation>
    <scope>NUCLEOTIDE SEQUENCE [LARGE SCALE GENOMIC DNA]</scope>
    <source>
        <strain evidence="3">ATCC 25592 / DSM 43247 / BCRC 13721 / JCM 3198 / KCTC 3076 / NBRC 16047 / NCTC 10667</strain>
    </source>
</reference>
<dbReference type="EMBL" id="CP001802">
    <property type="protein sequence ID" value="ACY20251.1"/>
    <property type="molecule type" value="Genomic_DNA"/>
</dbReference>
<dbReference type="HOGENOM" id="CLU_073587_0_0_11"/>
<evidence type="ECO:0000313" key="3">
    <source>
        <dbReference type="Proteomes" id="UP000001219"/>
    </source>
</evidence>
<proteinExistence type="predicted"/>
<dbReference type="Proteomes" id="UP000001219">
    <property type="component" value="Chromosome"/>
</dbReference>
<protein>
    <submittedName>
        <fullName evidence="2">Glycerophosphoryl diester phosphodiesterase</fullName>
    </submittedName>
</protein>
<reference evidence="3" key="1">
    <citation type="submission" date="2009-10" db="EMBL/GenBank/DDBJ databases">
        <title>The complete chromosome of Gordonia bronchialis DSM 43247.</title>
        <authorList>
            <consortium name="US DOE Joint Genome Institute (JGI-PGF)"/>
            <person name="Lucas S."/>
            <person name="Copeland A."/>
            <person name="Lapidus A."/>
            <person name="Glavina del Rio T."/>
            <person name="Dalin E."/>
            <person name="Tice H."/>
            <person name="Bruce D."/>
            <person name="Goodwin L."/>
            <person name="Pitluck S."/>
            <person name="Kyrpides N."/>
            <person name="Mavromatis K."/>
            <person name="Ivanova N."/>
            <person name="Ovchinnikova G."/>
            <person name="Saunders E."/>
            <person name="Brettin T."/>
            <person name="Detter J.C."/>
            <person name="Han C."/>
            <person name="Larimer F."/>
            <person name="Land M."/>
            <person name="Hauser L."/>
            <person name="Markowitz V."/>
            <person name="Cheng J.-F."/>
            <person name="Hugenholtz P."/>
            <person name="Woyke T."/>
            <person name="Wu D."/>
            <person name="Jando M."/>
            <person name="Schneider S."/>
            <person name="Goeker M."/>
            <person name="Klenk H.-P."/>
            <person name="Eisen J.A."/>
        </authorList>
    </citation>
    <scope>NUCLEOTIDE SEQUENCE [LARGE SCALE GENOMIC DNA]</scope>
    <source>
        <strain evidence="3">ATCC 25592 / DSM 43247 / BCRC 13721 / JCM 3198 / KCTC 3076 / NBRC 16047 / NCTC 10667</strain>
    </source>
</reference>
<dbReference type="SUPFAM" id="SSF51695">
    <property type="entry name" value="PLC-like phosphodiesterases"/>
    <property type="match status" value="1"/>
</dbReference>
<accession>D0L3Q2</accession>
<organism evidence="2 3">
    <name type="scientific">Gordonia bronchialis (strain ATCC 25592 / DSM 43247 / BCRC 13721 / JCM 3198 / KCTC 3076 / NBRC 16047 / NCTC 10667)</name>
    <name type="common">Rhodococcus bronchialis</name>
    <dbReference type="NCBI Taxonomy" id="526226"/>
    <lineage>
        <taxon>Bacteria</taxon>
        <taxon>Bacillati</taxon>
        <taxon>Actinomycetota</taxon>
        <taxon>Actinomycetes</taxon>
        <taxon>Mycobacteriales</taxon>
        <taxon>Gordoniaceae</taxon>
        <taxon>Gordonia</taxon>
    </lineage>
</organism>
<dbReference type="eggNOG" id="COG0584">
    <property type="taxonomic scope" value="Bacteria"/>
</dbReference>
<gene>
    <name evidence="2" type="ordered locus">Gbro_0939</name>
</gene>
<dbReference type="InterPro" id="IPR017946">
    <property type="entry name" value="PLC-like_Pdiesterase_TIM-brl"/>
</dbReference>
<dbReference type="PANTHER" id="PTHR46211">
    <property type="entry name" value="GLYCEROPHOSPHORYL DIESTER PHOSPHODIESTERASE"/>
    <property type="match status" value="1"/>
</dbReference>